<evidence type="ECO:0000256" key="5">
    <source>
        <dbReference type="ARBA" id="ARBA00022840"/>
    </source>
</evidence>
<dbReference type="GeneID" id="20087034"/>
<dbReference type="RefSeq" id="XP_008874435.1">
    <property type="nucleotide sequence ID" value="XM_008876213.1"/>
</dbReference>
<dbReference type="Pfam" id="PF10436">
    <property type="entry name" value="BCDHK_Adom3"/>
    <property type="match status" value="1"/>
</dbReference>
<organism evidence="11">
    <name type="scientific">Aphanomyces invadans</name>
    <dbReference type="NCBI Taxonomy" id="157072"/>
    <lineage>
        <taxon>Eukaryota</taxon>
        <taxon>Sar</taxon>
        <taxon>Stramenopiles</taxon>
        <taxon>Oomycota</taxon>
        <taxon>Saprolegniomycetes</taxon>
        <taxon>Saprolegniales</taxon>
        <taxon>Verrucalvaceae</taxon>
        <taxon>Aphanomyces</taxon>
    </lineage>
</organism>
<evidence type="ECO:0000256" key="2">
    <source>
        <dbReference type="ARBA" id="ARBA00022679"/>
    </source>
</evidence>
<gene>
    <name evidence="11" type="ORF">H310_09984</name>
</gene>
<dbReference type="VEuPathDB" id="FungiDB:H310_09984"/>
<name>A0A024TT46_9STRA</name>
<keyword evidence="4 8" id="KW-0418">Kinase</keyword>
<evidence type="ECO:0000256" key="6">
    <source>
        <dbReference type="ARBA" id="ARBA00023128"/>
    </source>
</evidence>
<dbReference type="SUPFAM" id="SSF69012">
    <property type="entry name" value="alpha-ketoacid dehydrogenase kinase, N-terminal domain"/>
    <property type="match status" value="1"/>
</dbReference>
<evidence type="ECO:0000256" key="3">
    <source>
        <dbReference type="ARBA" id="ARBA00022741"/>
    </source>
</evidence>
<dbReference type="GO" id="GO:0005759">
    <property type="term" value="C:mitochondrial matrix"/>
    <property type="evidence" value="ECO:0007669"/>
    <property type="project" value="UniProtKB-SubCell"/>
</dbReference>
<dbReference type="InterPro" id="IPR018955">
    <property type="entry name" value="BCDHK/PDK_N"/>
</dbReference>
<comment type="similarity">
    <text evidence="1 8">Belongs to the PDK/BCKDK protein kinase family.</text>
</comment>
<dbReference type="Gene3D" id="1.20.140.20">
    <property type="entry name" value="Alpha-ketoacid/pyruvate dehydrogenase kinase, N-terminal domain"/>
    <property type="match status" value="1"/>
</dbReference>
<dbReference type="AlphaFoldDB" id="A0A024TT46"/>
<proteinExistence type="inferred from homology"/>
<sequence length="439" mass="48045">MHLRAAGVGRRSPGATRRQVHATAAAMSSPLSRDDISAMAKTSPMPLTLQQMKTFATNGPELRLKASAFLHNELQVRFARAVVELSELPLGLNETPPVKMAIANYTMLLHDLAAMKTPTTYEDDAIFTARITQMKQQGSNLVPMICGGLHAIKATPRVKNALRLQDVQDDLNTRLDTFFLSRIGIRMLIGQHSKVGGRVKLTNVQDIVNEAVSRASALCDTYCGPPPPVVVRVAKNGNAPFMYVRSHLHHMVFELLKNSMRATVERHARLRSSDGLPKCPLHPRPRMNHHSPLLGFVIPDLDTIDGVTIFPPAGAAGSALPPITVVISQGAEDLTIKISDEGGGVPRSEWRNLWQYTYTTADVVDPAVFKGEVNFRDHFCGGGYGLPISRLFARYFGGEVTFLSLEGYGSSAFIQAHRLGKQAELVPGHTNFTLQPLTF</sequence>
<dbReference type="InterPro" id="IPR039028">
    <property type="entry name" value="BCKD/PDK"/>
</dbReference>
<dbReference type="EC" id="2.7.11.-" evidence="8"/>
<dbReference type="PANTHER" id="PTHR11947:SF3">
    <property type="entry name" value="[PYRUVATE DEHYDROGENASE (ACETYL-TRANSFERRING)] KINASE, MITOCHONDRIAL"/>
    <property type="match status" value="1"/>
</dbReference>
<dbReference type="GO" id="GO:0004740">
    <property type="term" value="F:pyruvate dehydrogenase (acetyl-transferring) kinase activity"/>
    <property type="evidence" value="ECO:0007669"/>
    <property type="project" value="UniProtKB-EC"/>
</dbReference>
<keyword evidence="3 8" id="KW-0547">Nucleotide-binding</keyword>
<reference evidence="11" key="1">
    <citation type="submission" date="2013-12" db="EMBL/GenBank/DDBJ databases">
        <title>The Genome Sequence of Aphanomyces invadans NJM9701.</title>
        <authorList>
            <consortium name="The Broad Institute Genomics Platform"/>
            <person name="Russ C."/>
            <person name="Tyler B."/>
            <person name="van West P."/>
            <person name="Dieguez-Uribeondo J."/>
            <person name="Young S.K."/>
            <person name="Zeng Q."/>
            <person name="Gargeya S."/>
            <person name="Fitzgerald M."/>
            <person name="Abouelleil A."/>
            <person name="Alvarado L."/>
            <person name="Chapman S.B."/>
            <person name="Gainer-Dewar J."/>
            <person name="Goldberg J."/>
            <person name="Griggs A."/>
            <person name="Gujja S."/>
            <person name="Hansen M."/>
            <person name="Howarth C."/>
            <person name="Imamovic A."/>
            <person name="Ireland A."/>
            <person name="Larimer J."/>
            <person name="McCowan C."/>
            <person name="Murphy C."/>
            <person name="Pearson M."/>
            <person name="Poon T.W."/>
            <person name="Priest M."/>
            <person name="Roberts A."/>
            <person name="Saif S."/>
            <person name="Shea T."/>
            <person name="Sykes S."/>
            <person name="Wortman J."/>
            <person name="Nusbaum C."/>
            <person name="Birren B."/>
        </authorList>
    </citation>
    <scope>NUCLEOTIDE SEQUENCE [LARGE SCALE GENOMIC DNA]</scope>
    <source>
        <strain evidence="11">NJM9701</strain>
    </source>
</reference>
<dbReference type="GO" id="GO:0005524">
    <property type="term" value="F:ATP binding"/>
    <property type="evidence" value="ECO:0007669"/>
    <property type="project" value="UniProtKB-UniRule"/>
</dbReference>
<dbReference type="eggNOG" id="KOG0787">
    <property type="taxonomic scope" value="Eukaryota"/>
</dbReference>
<dbReference type="PANTHER" id="PTHR11947">
    <property type="entry name" value="PYRUVATE DEHYDROGENASE KINASE"/>
    <property type="match status" value="1"/>
</dbReference>
<evidence type="ECO:0000256" key="4">
    <source>
        <dbReference type="ARBA" id="ARBA00022777"/>
    </source>
</evidence>
<protein>
    <recommendedName>
        <fullName evidence="8">Protein-serine/threonine kinase</fullName>
        <ecNumber evidence="8">2.7.11.-</ecNumber>
    </recommendedName>
</protein>
<evidence type="ECO:0000256" key="1">
    <source>
        <dbReference type="ARBA" id="ARBA00006155"/>
    </source>
</evidence>
<feature type="domain" description="Branched-chain alpha-ketoacid dehydrogenase kinase/Pyruvate dehydrogenase kinase N-terminal" evidence="10">
    <location>
        <begin position="46"/>
        <end position="194"/>
    </location>
</feature>
<evidence type="ECO:0000256" key="7">
    <source>
        <dbReference type="ARBA" id="ARBA00048201"/>
    </source>
</evidence>
<dbReference type="STRING" id="157072.A0A024TT46"/>
<evidence type="ECO:0000313" key="11">
    <source>
        <dbReference type="EMBL" id="ETV97189.1"/>
    </source>
</evidence>
<evidence type="ECO:0000256" key="9">
    <source>
        <dbReference type="SAM" id="MobiDB-lite"/>
    </source>
</evidence>
<evidence type="ECO:0000256" key="8">
    <source>
        <dbReference type="RuleBase" id="RU366032"/>
    </source>
</evidence>
<comment type="catalytic activity">
    <reaction evidence="7">
        <text>L-seryl-[pyruvate dehydrogenase E1 alpha subunit] + ATP = O-phospho-L-seryl-[pyruvate dehydrogenase E1 alpha subunit] + ADP + H(+)</text>
        <dbReference type="Rhea" id="RHEA:23052"/>
        <dbReference type="Rhea" id="RHEA-COMP:13689"/>
        <dbReference type="Rhea" id="RHEA-COMP:13690"/>
        <dbReference type="ChEBI" id="CHEBI:15378"/>
        <dbReference type="ChEBI" id="CHEBI:29999"/>
        <dbReference type="ChEBI" id="CHEBI:30616"/>
        <dbReference type="ChEBI" id="CHEBI:83421"/>
        <dbReference type="ChEBI" id="CHEBI:456216"/>
        <dbReference type="EC" id="2.7.11.2"/>
    </reaction>
</comment>
<keyword evidence="6 8" id="KW-0496">Mitochondrion</keyword>
<dbReference type="InterPro" id="IPR036784">
    <property type="entry name" value="AK/P_DHK_N_sf"/>
</dbReference>
<dbReference type="GO" id="GO:0010906">
    <property type="term" value="P:regulation of glucose metabolic process"/>
    <property type="evidence" value="ECO:0007669"/>
    <property type="project" value="TreeGrafter"/>
</dbReference>
<keyword evidence="5 8" id="KW-0067">ATP-binding</keyword>
<feature type="region of interest" description="Disordered" evidence="9">
    <location>
        <begin position="1"/>
        <end position="32"/>
    </location>
</feature>
<evidence type="ECO:0000259" key="10">
    <source>
        <dbReference type="Pfam" id="PF10436"/>
    </source>
</evidence>
<dbReference type="SUPFAM" id="SSF55874">
    <property type="entry name" value="ATPase domain of HSP90 chaperone/DNA topoisomerase II/histidine kinase"/>
    <property type="match status" value="2"/>
</dbReference>
<dbReference type="Gene3D" id="3.30.565.10">
    <property type="entry name" value="Histidine kinase-like ATPase, C-terminal domain"/>
    <property type="match status" value="1"/>
</dbReference>
<comment type="subcellular location">
    <subcellularLocation>
        <location evidence="8">Mitochondrion matrix</location>
    </subcellularLocation>
</comment>
<dbReference type="OrthoDB" id="241648at2759"/>
<dbReference type="EMBL" id="KI913974">
    <property type="protein sequence ID" value="ETV97189.1"/>
    <property type="molecule type" value="Genomic_DNA"/>
</dbReference>
<keyword evidence="2 8" id="KW-0808">Transferase</keyword>
<accession>A0A024TT46</accession>
<dbReference type="InterPro" id="IPR036890">
    <property type="entry name" value="HATPase_C_sf"/>
</dbReference>